<keyword evidence="3" id="KW-1185">Reference proteome</keyword>
<comment type="caution">
    <text evidence="2">The sequence shown here is derived from an EMBL/GenBank/DDBJ whole genome shotgun (WGS) entry which is preliminary data.</text>
</comment>
<reference evidence="2 3" key="1">
    <citation type="submission" date="2023-10" db="EMBL/GenBank/DDBJ databases">
        <title>Development of a sustainable strategy for remediation of hydrocarbon-contaminated territories based on the waste exchange concept.</title>
        <authorList>
            <person name="Krivoruchko A."/>
        </authorList>
    </citation>
    <scope>NUCLEOTIDE SEQUENCE [LARGE SCALE GENOMIC DNA]</scope>
    <source>
        <strain evidence="2 3">IEGM 1236</strain>
    </source>
</reference>
<dbReference type="Proteomes" id="UP001185792">
    <property type="component" value="Unassembled WGS sequence"/>
</dbReference>
<feature type="region of interest" description="Disordered" evidence="1">
    <location>
        <begin position="123"/>
        <end position="148"/>
    </location>
</feature>
<accession>A0ABU4EZ36</accession>
<name>A0ABU4EZ36_WILMA</name>
<evidence type="ECO:0000256" key="1">
    <source>
        <dbReference type="SAM" id="MobiDB-lite"/>
    </source>
</evidence>
<gene>
    <name evidence="2" type="ORF">R4198_22610</name>
</gene>
<protein>
    <submittedName>
        <fullName evidence="2">Uncharacterized protein</fullName>
    </submittedName>
</protein>
<dbReference type="RefSeq" id="WP_317714495.1">
    <property type="nucleotide sequence ID" value="NZ_JAWLUM010000004.1"/>
</dbReference>
<dbReference type="EMBL" id="JAWLUM010000004">
    <property type="protein sequence ID" value="MDV7136498.1"/>
    <property type="molecule type" value="Genomic_DNA"/>
</dbReference>
<proteinExistence type="predicted"/>
<evidence type="ECO:0000313" key="2">
    <source>
        <dbReference type="EMBL" id="MDV7136498.1"/>
    </source>
</evidence>
<evidence type="ECO:0000313" key="3">
    <source>
        <dbReference type="Proteomes" id="UP001185792"/>
    </source>
</evidence>
<sequence length="148" mass="15609">MGIDIVRALPAAHIGTRTRPDAAIRGGSEGLTLSFGPVGHRAWQDGRYLTAREAVVRIECQQGILGKKSILPDLQRDSAALVPAIGLLLDAARTSSATVVHATLEGPLDGEPSGTARVWRSMGPATRDWTPGPSPLGSPRRCMRPAIS</sequence>
<organism evidence="2 3">
    <name type="scientific">Williamsia marianensis</name>
    <dbReference type="NCBI Taxonomy" id="85044"/>
    <lineage>
        <taxon>Bacteria</taxon>
        <taxon>Bacillati</taxon>
        <taxon>Actinomycetota</taxon>
        <taxon>Actinomycetes</taxon>
        <taxon>Mycobacteriales</taxon>
        <taxon>Nocardiaceae</taxon>
        <taxon>Williamsia</taxon>
    </lineage>
</organism>